<keyword evidence="4" id="KW-1185">Reference proteome</keyword>
<evidence type="ECO:0000313" key="4">
    <source>
        <dbReference type="Proteomes" id="UP000289193"/>
    </source>
</evidence>
<dbReference type="Proteomes" id="UP000253850">
    <property type="component" value="Chromosome"/>
</dbReference>
<evidence type="ECO:0000313" key="3">
    <source>
        <dbReference type="Proteomes" id="UP000253850"/>
    </source>
</evidence>
<evidence type="ECO:0000313" key="1">
    <source>
        <dbReference type="EMBL" id="AXH12115.1"/>
    </source>
</evidence>
<dbReference type="EMBL" id="CP031217">
    <property type="protein sequence ID" value="AXH12115.1"/>
    <property type="molecule type" value="Genomic_DNA"/>
</dbReference>
<protein>
    <recommendedName>
        <fullName evidence="5">Polyhydroxyalkanoate synthesis regulator phasin</fullName>
    </recommendedName>
</protein>
<dbReference type="AlphaFoldDB" id="A0AAX2ABK0"/>
<accession>A0AAX2ABK0</accession>
<sequence length="88" mass="10162">MIKELIYSGLGAAVIVRQKVENEIKTLEKKGKIKKADAKEFLKTLEKKGKIEDKKIKKQIKSLIKEVINDLDLVTKKDLKKLKEELEK</sequence>
<organism evidence="2 4">
    <name type="scientific">Halarcobacter bivalviorum</name>
    <dbReference type="NCBI Taxonomy" id="663364"/>
    <lineage>
        <taxon>Bacteria</taxon>
        <taxon>Pseudomonadati</taxon>
        <taxon>Campylobacterota</taxon>
        <taxon>Epsilonproteobacteria</taxon>
        <taxon>Campylobacterales</taxon>
        <taxon>Arcobacteraceae</taxon>
        <taxon>Halarcobacter</taxon>
    </lineage>
</organism>
<reference evidence="1 3" key="2">
    <citation type="submission" date="2018-07" db="EMBL/GenBank/DDBJ databases">
        <title>Complete genome of the Arcobacter bivalviorum type strain LMG 26154.</title>
        <authorList>
            <person name="Miller W.G."/>
            <person name="Yee E."/>
            <person name="Bono J.L."/>
        </authorList>
    </citation>
    <scope>NUCLEOTIDE SEQUENCE [LARGE SCALE GENOMIC DNA]</scope>
    <source>
        <strain evidence="1 3">LMG 26154</strain>
    </source>
</reference>
<dbReference type="EMBL" id="PDKM01000001">
    <property type="protein sequence ID" value="RXK11225.1"/>
    <property type="molecule type" value="Genomic_DNA"/>
</dbReference>
<dbReference type="Proteomes" id="UP000289193">
    <property type="component" value="Unassembled WGS sequence"/>
</dbReference>
<evidence type="ECO:0008006" key="5">
    <source>
        <dbReference type="Google" id="ProtNLM"/>
    </source>
</evidence>
<dbReference type="RefSeq" id="WP_114838959.1">
    <property type="nucleotide sequence ID" value="NZ_CP031217.1"/>
</dbReference>
<dbReference type="KEGG" id="hbv:ABIV_1112"/>
<evidence type="ECO:0000313" key="2">
    <source>
        <dbReference type="EMBL" id="RXK11225.1"/>
    </source>
</evidence>
<name>A0AAX2ABK0_9BACT</name>
<reference evidence="2 4" key="1">
    <citation type="submission" date="2017-10" db="EMBL/GenBank/DDBJ databases">
        <title>Genomics of the genus Arcobacter.</title>
        <authorList>
            <person name="Perez-Cataluna A."/>
            <person name="Figueras M.J."/>
        </authorList>
    </citation>
    <scope>NUCLEOTIDE SEQUENCE [LARGE SCALE GENOMIC DNA]</scope>
    <source>
        <strain evidence="2 4">CECT 7835</strain>
    </source>
</reference>
<proteinExistence type="predicted"/>
<gene>
    <name evidence="1" type="ORF">ABIV_1112</name>
    <name evidence="2" type="ORF">CRV05_02325</name>
</gene>